<dbReference type="PANTHER" id="PTHR38121">
    <property type="entry name" value="GH16 DOMAIN-CONTAINING PROTEIN"/>
    <property type="match status" value="1"/>
</dbReference>
<feature type="region of interest" description="Disordered" evidence="1">
    <location>
        <begin position="289"/>
        <end position="310"/>
    </location>
</feature>
<dbReference type="PROSITE" id="PS51762">
    <property type="entry name" value="GH16_2"/>
    <property type="match status" value="1"/>
</dbReference>
<proteinExistence type="predicted"/>
<dbReference type="RefSeq" id="XP_016229319.1">
    <property type="nucleotide sequence ID" value="XM_016365670.1"/>
</dbReference>
<gene>
    <name evidence="4" type="ORF">PV10_01455</name>
</gene>
<dbReference type="VEuPathDB" id="FungiDB:PV10_01455"/>
<dbReference type="OrthoDB" id="4388755at2759"/>
<dbReference type="HOGENOM" id="CLU_040566_1_0_1"/>
<feature type="transmembrane region" description="Helical" evidence="2">
    <location>
        <begin position="48"/>
        <end position="68"/>
    </location>
</feature>
<dbReference type="Pfam" id="PF00722">
    <property type="entry name" value="Glyco_hydro_16"/>
    <property type="match status" value="1"/>
</dbReference>
<dbReference type="CDD" id="cd00413">
    <property type="entry name" value="Glyco_hydrolase_16"/>
    <property type="match status" value="1"/>
</dbReference>
<evidence type="ECO:0000256" key="1">
    <source>
        <dbReference type="SAM" id="MobiDB-lite"/>
    </source>
</evidence>
<evidence type="ECO:0000259" key="3">
    <source>
        <dbReference type="PROSITE" id="PS51762"/>
    </source>
</evidence>
<dbReference type="Proteomes" id="UP000054302">
    <property type="component" value="Unassembled WGS sequence"/>
</dbReference>
<dbReference type="PANTHER" id="PTHR38121:SF2">
    <property type="entry name" value="ACYLTRANSFERASE 3 DOMAIN-CONTAINING PROTEIN"/>
    <property type="match status" value="1"/>
</dbReference>
<dbReference type="STRING" id="212818.A0A0D1X7B4"/>
<evidence type="ECO:0000313" key="5">
    <source>
        <dbReference type="Proteomes" id="UP000054302"/>
    </source>
</evidence>
<dbReference type="Gene3D" id="2.60.120.200">
    <property type="match status" value="1"/>
</dbReference>
<feature type="compositionally biased region" description="Polar residues" evidence="1">
    <location>
        <begin position="96"/>
        <end position="107"/>
    </location>
</feature>
<reference evidence="4 5" key="1">
    <citation type="submission" date="2015-01" db="EMBL/GenBank/DDBJ databases">
        <title>The Genome Sequence of Exophiala mesophila CBS40295.</title>
        <authorList>
            <consortium name="The Broad Institute Genomics Platform"/>
            <person name="Cuomo C."/>
            <person name="de Hoog S."/>
            <person name="Gorbushina A."/>
            <person name="Stielow B."/>
            <person name="Teixiera M."/>
            <person name="Abouelleil A."/>
            <person name="Chapman S.B."/>
            <person name="Priest M."/>
            <person name="Young S.K."/>
            <person name="Wortman J."/>
            <person name="Nusbaum C."/>
            <person name="Birren B."/>
        </authorList>
    </citation>
    <scope>NUCLEOTIDE SEQUENCE [LARGE SCALE GENOMIC DNA]</scope>
    <source>
        <strain evidence="4 5">CBS 40295</strain>
    </source>
</reference>
<dbReference type="AlphaFoldDB" id="A0A0D1X7B4"/>
<feature type="compositionally biased region" description="Basic and acidic residues" evidence="1">
    <location>
        <begin position="117"/>
        <end position="128"/>
    </location>
</feature>
<protein>
    <recommendedName>
        <fullName evidence="3">GH16 domain-containing protein</fullName>
    </recommendedName>
</protein>
<dbReference type="InterPro" id="IPR000757">
    <property type="entry name" value="Beta-glucanase-like"/>
</dbReference>
<dbReference type="GeneID" id="27319300"/>
<sequence>MPVKDRIKEVWGDKVIGCFGTPEQDENPDAPSSAMYPGRCTHVLESRMWYLIIIMALVFNPVAAETPFRKPMGRDWRLTRFLAPQAPPATAAAPTGTYQRSQGSQIPNPEVGVKNDVNAEYRPNRDPGDVQDANGTWIVRNVGTFSNKAVYTFSGDTLPDGLYASDYTVQNRLGDDGPRTGTLYNHRFDPANVQLSNGFVRLIVPSGQRPNRRPDKAISCAEIATTESNIISASVRTRAVFSKVPGTCHGMFFYKNDTQEIDIEYLTDPTSLSNNGPREPIPIWYTNQPIDPENPEDHDSTSETGPAPFDCTSRVHEYRIDWTPEYTAFYLDGIEQKRFTDNVPTTPGSWVWNNWANGDKGWSKGPPKGTADNVFKIQSIWMYYNTSTETT</sequence>
<keyword evidence="2" id="KW-0812">Transmembrane</keyword>
<evidence type="ECO:0000256" key="2">
    <source>
        <dbReference type="SAM" id="Phobius"/>
    </source>
</evidence>
<dbReference type="GO" id="GO:0004553">
    <property type="term" value="F:hydrolase activity, hydrolyzing O-glycosyl compounds"/>
    <property type="evidence" value="ECO:0007669"/>
    <property type="project" value="InterPro"/>
</dbReference>
<evidence type="ECO:0000313" key="4">
    <source>
        <dbReference type="EMBL" id="KIV97745.1"/>
    </source>
</evidence>
<keyword evidence="5" id="KW-1185">Reference proteome</keyword>
<feature type="domain" description="GH16" evidence="3">
    <location>
        <begin position="151"/>
        <end position="388"/>
    </location>
</feature>
<dbReference type="OMA" id="GMFFYKN"/>
<dbReference type="EMBL" id="KN847520">
    <property type="protein sequence ID" value="KIV97745.1"/>
    <property type="molecule type" value="Genomic_DNA"/>
</dbReference>
<dbReference type="GO" id="GO:0005975">
    <property type="term" value="P:carbohydrate metabolic process"/>
    <property type="evidence" value="ECO:0007669"/>
    <property type="project" value="InterPro"/>
</dbReference>
<dbReference type="SUPFAM" id="SSF49899">
    <property type="entry name" value="Concanavalin A-like lectins/glucanases"/>
    <property type="match status" value="1"/>
</dbReference>
<accession>A0A0D1X7B4</accession>
<dbReference type="InterPro" id="IPR013320">
    <property type="entry name" value="ConA-like_dom_sf"/>
</dbReference>
<name>A0A0D1X7B4_EXOME</name>
<organism evidence="4 5">
    <name type="scientific">Exophiala mesophila</name>
    <name type="common">Black yeast-like fungus</name>
    <dbReference type="NCBI Taxonomy" id="212818"/>
    <lineage>
        <taxon>Eukaryota</taxon>
        <taxon>Fungi</taxon>
        <taxon>Dikarya</taxon>
        <taxon>Ascomycota</taxon>
        <taxon>Pezizomycotina</taxon>
        <taxon>Eurotiomycetes</taxon>
        <taxon>Chaetothyriomycetidae</taxon>
        <taxon>Chaetothyriales</taxon>
        <taxon>Herpotrichiellaceae</taxon>
        <taxon>Exophiala</taxon>
    </lineage>
</organism>
<feature type="region of interest" description="Disordered" evidence="1">
    <location>
        <begin position="85"/>
        <end position="133"/>
    </location>
</feature>
<keyword evidence="2" id="KW-1133">Transmembrane helix</keyword>
<keyword evidence="2" id="KW-0472">Membrane</keyword>